<dbReference type="InterPro" id="IPR044287">
    <property type="entry name" value="SGS3"/>
</dbReference>
<dbReference type="PANTHER" id="PTHR46602">
    <property type="entry name" value="PROTEIN SUPPRESSOR OF GENE SILENCING 3"/>
    <property type="match status" value="1"/>
</dbReference>
<evidence type="ECO:0000313" key="2">
    <source>
        <dbReference type="EMBL" id="VAH65962.1"/>
    </source>
</evidence>
<dbReference type="GO" id="GO:0051607">
    <property type="term" value="P:defense response to virus"/>
    <property type="evidence" value="ECO:0007669"/>
    <property type="project" value="InterPro"/>
</dbReference>
<proteinExistence type="predicted"/>
<evidence type="ECO:0000313" key="3">
    <source>
        <dbReference type="Proteomes" id="UP000324705"/>
    </source>
</evidence>
<dbReference type="PANTHER" id="PTHR46602:SF9">
    <property type="entry name" value="XS DOMAIN-CONTAINING PROTEIN"/>
    <property type="match status" value="1"/>
</dbReference>
<accession>A0A9R0RT46</accession>
<feature type="region of interest" description="Disordered" evidence="1">
    <location>
        <begin position="22"/>
        <end position="41"/>
    </location>
</feature>
<reference evidence="2 3" key="1">
    <citation type="submission" date="2017-09" db="EMBL/GenBank/DDBJ databases">
        <authorList>
            <consortium name="International Durum Wheat Genome Sequencing Consortium (IDWGSC)"/>
            <person name="Milanesi L."/>
        </authorList>
    </citation>
    <scope>NUCLEOTIDE SEQUENCE [LARGE SCALE GENOMIC DNA]</scope>
    <source>
        <strain evidence="3">cv. Svevo</strain>
    </source>
</reference>
<dbReference type="Gramene" id="TRITD3Av1G220250.2">
    <property type="protein sequence ID" value="TRITD3Av1G220250.2"/>
    <property type="gene ID" value="TRITD3Av1G220250"/>
</dbReference>
<dbReference type="Proteomes" id="UP000324705">
    <property type="component" value="Chromosome 3A"/>
</dbReference>
<keyword evidence="3" id="KW-1185">Reference proteome</keyword>
<dbReference type="AlphaFoldDB" id="A0A9R0RT46"/>
<organism evidence="2 3">
    <name type="scientific">Triticum turgidum subsp. durum</name>
    <name type="common">Durum wheat</name>
    <name type="synonym">Triticum durum</name>
    <dbReference type="NCBI Taxonomy" id="4567"/>
    <lineage>
        <taxon>Eukaryota</taxon>
        <taxon>Viridiplantae</taxon>
        <taxon>Streptophyta</taxon>
        <taxon>Embryophyta</taxon>
        <taxon>Tracheophyta</taxon>
        <taxon>Spermatophyta</taxon>
        <taxon>Magnoliopsida</taxon>
        <taxon>Liliopsida</taxon>
        <taxon>Poales</taxon>
        <taxon>Poaceae</taxon>
        <taxon>BOP clade</taxon>
        <taxon>Pooideae</taxon>
        <taxon>Triticodae</taxon>
        <taxon>Triticeae</taxon>
        <taxon>Triticinae</taxon>
        <taxon>Triticum</taxon>
    </lineage>
</organism>
<dbReference type="EMBL" id="LT934115">
    <property type="protein sequence ID" value="VAH65962.1"/>
    <property type="molecule type" value="Genomic_DNA"/>
</dbReference>
<protein>
    <submittedName>
        <fullName evidence="2">Uncharacterized protein</fullName>
    </submittedName>
</protein>
<name>A0A9R0RT46_TRITD</name>
<sequence>MSSQEKFFDDQIENLYKAMEEKESEYEKGLQEERAKSKRDELIKAHEKKKVQLKREYMEKEVELEKELDAALTFLMEKHEPDTFKASSSSS</sequence>
<evidence type="ECO:0000256" key="1">
    <source>
        <dbReference type="SAM" id="MobiDB-lite"/>
    </source>
</evidence>
<dbReference type="GO" id="GO:0031047">
    <property type="term" value="P:regulatory ncRNA-mediated gene silencing"/>
    <property type="evidence" value="ECO:0007669"/>
    <property type="project" value="InterPro"/>
</dbReference>
<gene>
    <name evidence="2" type="ORF">TRITD_3Av1G220250</name>
</gene>